<feature type="compositionally biased region" description="Low complexity" evidence="1">
    <location>
        <begin position="32"/>
        <end position="73"/>
    </location>
</feature>
<name>H8X271_CANO9</name>
<dbReference type="GO" id="GO:2001069">
    <property type="term" value="F:glycogen binding"/>
    <property type="evidence" value="ECO:0007669"/>
    <property type="project" value="TreeGrafter"/>
</dbReference>
<dbReference type="PANTHER" id="PTHR12307">
    <property type="entry name" value="PROTEIN PHOSPHATASE 1 REGULATORY SUBUNIT"/>
    <property type="match status" value="1"/>
</dbReference>
<dbReference type="Gene3D" id="2.60.40.2440">
    <property type="entry name" value="Carbohydrate binding type-21 domain"/>
    <property type="match status" value="1"/>
</dbReference>
<evidence type="ECO:0000313" key="3">
    <source>
        <dbReference type="EMBL" id="CCG22793.1"/>
    </source>
</evidence>
<dbReference type="PROSITE" id="PS51159">
    <property type="entry name" value="CBM21"/>
    <property type="match status" value="1"/>
</dbReference>
<dbReference type="Pfam" id="PF03370">
    <property type="entry name" value="CBM_21"/>
    <property type="match status" value="1"/>
</dbReference>
<feature type="region of interest" description="Disordered" evidence="1">
    <location>
        <begin position="539"/>
        <end position="648"/>
    </location>
</feature>
<dbReference type="PANTHER" id="PTHR12307:SF36">
    <property type="entry name" value="GLYCOGEN-BINDING SUBUNIT 76A"/>
    <property type="match status" value="1"/>
</dbReference>
<dbReference type="HOGENOM" id="CLU_024643_0_0_1"/>
<dbReference type="GO" id="GO:0005979">
    <property type="term" value="P:regulation of glycogen biosynthetic process"/>
    <property type="evidence" value="ECO:0007669"/>
    <property type="project" value="TreeGrafter"/>
</dbReference>
<dbReference type="RefSeq" id="XP_003868227.1">
    <property type="nucleotide sequence ID" value="XM_003868179.1"/>
</dbReference>
<dbReference type="KEGG" id="cot:CORT_0B10940"/>
<sequence length="754" mass="83593">MGMATTQSAYTRRNQDQLGDTSSNNKSPVHTSPSVSPPSASASASASASNSMAIEEAFTFPTAPPTSSSSNESTPRDRRRSFTYESTSPNGSSEASPSSPTPLSMSFMHKPSRSQSFFTQSNDRTRENSIFNKTLSYSPPKQQSPPQQQQTSDTTVHSSVSSSSSSSSSSPSEKSPTASPSLSPSSAQPPQPPSLDDTNDHFAPPDYFNHKSSLKSVTRSKSLPSTPTFKVHFGNSDIRYFKKKDTPRTISASNSPDFGAQADSSDDDEYEDDDDEDDNDDDDDDHYGTFGTRYNYEYTYADEDDVDDDVKRISSRGSAHRSHNKYNHDLHNFSLGDTKYPKPVASEIKWDLQLLNFAPLSYLKRIEARTPVFLERLFISADKKYLFGHIAVKNLAFEKYLTVRYSVDNWMTIIEIPTTYTEERADVMEKNNYDRFVFKIPLDNLFNTFKMSKNSSTDSLSEDSSSSGNSGDIFRGSSYGDYQKERRYQFCIKYCTQGHEYWDNNKFQNYLVKLVKSRISHQPPPQQQKHHFYNLENKDSKLQDHTKKPRYSHNYLKRVGSDSGINYNSPGAGTDESKNNDDLEDDDTDTITMDANGSGSTLRENIEELLKNTGDAQVKSRGINNDNKGFSSTASKSTDTNNSGTKKSQNLQLDLDLDSLDTVATTTPKYKTKFITNQFNLNSNSNAATKGNLSTGRSNAFNSDLKSKSYKEILDSYCFFKSDSASVSGSVSGNGNGNGNGNSGSGVGSDISEI</sequence>
<reference evidence="3 4" key="1">
    <citation type="journal article" date="2012" name="PLoS ONE">
        <title>Sequence and analysis of the genome of the pathogenic yeast Candida orthopsilosis.</title>
        <authorList>
            <person name="Riccombeni A."/>
            <person name="Vidanes G."/>
            <person name="Proux-Wera E."/>
            <person name="Wolfe K.H."/>
            <person name="Butler G."/>
        </authorList>
    </citation>
    <scope>NUCLEOTIDE SEQUENCE [LARGE SCALE GENOMIC DNA]</scope>
    <source>
        <strain evidence="3 4">Co 90-125</strain>
    </source>
</reference>
<protein>
    <submittedName>
        <fullName evidence="3">Type-1 protein phosphatase targeting subunit</fullName>
    </submittedName>
</protein>
<dbReference type="InterPro" id="IPR005036">
    <property type="entry name" value="CBM21_dom"/>
</dbReference>
<organism evidence="3 4">
    <name type="scientific">Candida orthopsilosis (strain 90-125)</name>
    <name type="common">Yeast</name>
    <dbReference type="NCBI Taxonomy" id="1136231"/>
    <lineage>
        <taxon>Eukaryota</taxon>
        <taxon>Fungi</taxon>
        <taxon>Dikarya</taxon>
        <taxon>Ascomycota</taxon>
        <taxon>Saccharomycotina</taxon>
        <taxon>Pichiomycetes</taxon>
        <taxon>Debaryomycetaceae</taxon>
        <taxon>Candida/Lodderomyces clade</taxon>
        <taxon>Candida</taxon>
    </lineage>
</organism>
<dbReference type="EMBL" id="HE681720">
    <property type="protein sequence ID" value="CCG22793.1"/>
    <property type="molecule type" value="Genomic_DNA"/>
</dbReference>
<dbReference type="GO" id="GO:0008157">
    <property type="term" value="F:protein phosphatase 1 binding"/>
    <property type="evidence" value="ECO:0007669"/>
    <property type="project" value="TreeGrafter"/>
</dbReference>
<feature type="compositionally biased region" description="Polar residues" evidence="1">
    <location>
        <begin position="210"/>
        <end position="228"/>
    </location>
</feature>
<feature type="compositionally biased region" description="Polar residues" evidence="1">
    <location>
        <begin position="1"/>
        <end position="31"/>
    </location>
</feature>
<dbReference type="InterPro" id="IPR050782">
    <property type="entry name" value="PP1_regulatory_subunit_3"/>
</dbReference>
<feature type="compositionally biased region" description="Gly residues" evidence="1">
    <location>
        <begin position="732"/>
        <end position="747"/>
    </location>
</feature>
<gene>
    <name evidence="3" type="ORF">CORT_0B10940</name>
</gene>
<accession>H8X271</accession>
<feature type="compositionally biased region" description="Polar residues" evidence="1">
    <location>
        <begin position="113"/>
        <end position="135"/>
    </location>
</feature>
<feature type="compositionally biased region" description="Polar residues" evidence="1">
    <location>
        <begin position="622"/>
        <end position="648"/>
    </location>
</feature>
<feature type="region of interest" description="Disordered" evidence="1">
    <location>
        <begin position="729"/>
        <end position="754"/>
    </location>
</feature>
<feature type="compositionally biased region" description="Low complexity" evidence="1">
    <location>
        <begin position="86"/>
        <end position="104"/>
    </location>
</feature>
<dbReference type="OrthoDB" id="1881at2759"/>
<feature type="compositionally biased region" description="Low complexity" evidence="1">
    <location>
        <begin position="136"/>
        <end position="186"/>
    </location>
</feature>
<dbReference type="eggNOG" id="KOG3986">
    <property type="taxonomic scope" value="Eukaryota"/>
</dbReference>
<dbReference type="Proteomes" id="UP000005018">
    <property type="component" value="Chromosome 2"/>
</dbReference>
<evidence type="ECO:0000313" key="4">
    <source>
        <dbReference type="Proteomes" id="UP000005018"/>
    </source>
</evidence>
<evidence type="ECO:0000256" key="1">
    <source>
        <dbReference type="SAM" id="MobiDB-lite"/>
    </source>
</evidence>
<feature type="domain" description="CBM21" evidence="2">
    <location>
        <begin position="364"/>
        <end position="513"/>
    </location>
</feature>
<keyword evidence="4" id="KW-1185">Reference proteome</keyword>
<evidence type="ECO:0000259" key="2">
    <source>
        <dbReference type="PROSITE" id="PS51159"/>
    </source>
</evidence>
<dbReference type="GO" id="GO:0000164">
    <property type="term" value="C:protein phosphatase type 1 complex"/>
    <property type="evidence" value="ECO:0007669"/>
    <property type="project" value="TreeGrafter"/>
</dbReference>
<proteinExistence type="predicted"/>
<dbReference type="AlphaFoldDB" id="H8X271"/>
<feature type="compositionally biased region" description="Acidic residues" evidence="1">
    <location>
        <begin position="264"/>
        <end position="285"/>
    </location>
</feature>
<feature type="region of interest" description="Disordered" evidence="1">
    <location>
        <begin position="1"/>
        <end position="291"/>
    </location>
</feature>
<dbReference type="GeneID" id="14538154"/>
<dbReference type="InterPro" id="IPR038175">
    <property type="entry name" value="CBM21_dom_sf"/>
</dbReference>